<accession>L9ZNK6</accession>
<dbReference type="Proteomes" id="UP000011648">
    <property type="component" value="Unassembled WGS sequence"/>
</dbReference>
<dbReference type="EMBL" id="AOIL01000052">
    <property type="protein sequence ID" value="ELY88085.1"/>
    <property type="molecule type" value="Genomic_DNA"/>
</dbReference>
<gene>
    <name evidence="3" type="ORF">C484_16779</name>
</gene>
<dbReference type="InterPro" id="IPR058328">
    <property type="entry name" value="DUF8015"/>
</dbReference>
<dbReference type="AlphaFoldDB" id="L9ZNK6"/>
<feature type="region of interest" description="Disordered" evidence="1">
    <location>
        <begin position="61"/>
        <end position="86"/>
    </location>
</feature>
<keyword evidence="4" id="KW-1185">Reference proteome</keyword>
<evidence type="ECO:0000256" key="1">
    <source>
        <dbReference type="SAM" id="MobiDB-lite"/>
    </source>
</evidence>
<reference evidence="3 4" key="1">
    <citation type="journal article" date="2014" name="PLoS Genet.">
        <title>Phylogenetically driven sequencing of extremely halophilic archaea reveals strategies for static and dynamic osmo-response.</title>
        <authorList>
            <person name="Becker E.A."/>
            <person name="Seitzer P.M."/>
            <person name="Tritt A."/>
            <person name="Larsen D."/>
            <person name="Krusor M."/>
            <person name="Yao A.I."/>
            <person name="Wu D."/>
            <person name="Madern D."/>
            <person name="Eisen J.A."/>
            <person name="Darling A.E."/>
            <person name="Facciotti M.T."/>
        </authorList>
    </citation>
    <scope>NUCLEOTIDE SEQUENCE [LARGE SCALE GENOMIC DNA]</scope>
    <source>
        <strain evidence="3 4">DSM 12281</strain>
    </source>
</reference>
<feature type="transmembrane region" description="Helical" evidence="2">
    <location>
        <begin position="7"/>
        <end position="29"/>
    </location>
</feature>
<dbReference type="Pfam" id="PF26047">
    <property type="entry name" value="DUF8015"/>
    <property type="match status" value="1"/>
</dbReference>
<evidence type="ECO:0000256" key="2">
    <source>
        <dbReference type="SAM" id="Phobius"/>
    </source>
</evidence>
<evidence type="ECO:0000313" key="3">
    <source>
        <dbReference type="EMBL" id="ELY88085.1"/>
    </source>
</evidence>
<feature type="transmembrane region" description="Helical" evidence="2">
    <location>
        <begin position="35"/>
        <end position="56"/>
    </location>
</feature>
<name>L9ZNK6_9EURY</name>
<feature type="compositionally biased region" description="Acidic residues" evidence="1">
    <location>
        <begin position="65"/>
        <end position="74"/>
    </location>
</feature>
<keyword evidence="2" id="KW-1133">Transmembrane helix</keyword>
<dbReference type="PATRIC" id="fig|1230458.4.peg.3403"/>
<proteinExistence type="predicted"/>
<comment type="caution">
    <text evidence="3">The sequence shown here is derived from an EMBL/GenBank/DDBJ whole genome shotgun (WGS) entry which is preliminary data.</text>
</comment>
<evidence type="ECO:0000313" key="4">
    <source>
        <dbReference type="Proteomes" id="UP000011648"/>
    </source>
</evidence>
<organism evidence="3 4">
    <name type="scientific">Natrialba taiwanensis DSM 12281</name>
    <dbReference type="NCBI Taxonomy" id="1230458"/>
    <lineage>
        <taxon>Archaea</taxon>
        <taxon>Methanobacteriati</taxon>
        <taxon>Methanobacteriota</taxon>
        <taxon>Stenosarchaea group</taxon>
        <taxon>Halobacteria</taxon>
        <taxon>Halobacteriales</taxon>
        <taxon>Natrialbaceae</taxon>
        <taxon>Natrialba</taxon>
    </lineage>
</organism>
<keyword evidence="2" id="KW-0472">Membrane</keyword>
<dbReference type="RefSeq" id="WP_006827000.1">
    <property type="nucleotide sequence ID" value="NZ_AOIL01000052.1"/>
</dbReference>
<keyword evidence="2" id="KW-0812">Transmembrane</keyword>
<protein>
    <submittedName>
        <fullName evidence="3">Uncharacterized protein</fullName>
    </submittedName>
</protein>
<sequence>MGCTLQYYDLILLAIGVGLGSSAILGLATPLPFPAPPAIIGLGLVAIAFIGHALFVNGPGSEVSDPGEEVELEDAPQVLSPIKSVE</sequence>
<dbReference type="OrthoDB" id="285121at2157"/>